<evidence type="ECO:0000313" key="2">
    <source>
        <dbReference type="Proteomes" id="UP000217215"/>
    </source>
</evidence>
<reference evidence="1 2" key="1">
    <citation type="submission" date="2016-07" db="EMBL/GenBank/DDBJ databases">
        <title>High microdiversification within the ubiquitous acI lineage of Actinobacteria.</title>
        <authorList>
            <person name="Neuenschwander S.M."/>
            <person name="Salcher M."/>
            <person name="Ghai R."/>
            <person name="Pernthaler J."/>
        </authorList>
    </citation>
    <scope>NUCLEOTIDE SEQUENCE [LARGE SCALE GENOMIC DNA]</scope>
    <source>
        <strain evidence="1">MMS-IA-56</strain>
    </source>
</reference>
<gene>
    <name evidence="1" type="ORF">A1sIA56_05625</name>
</gene>
<sequence>MAKVVKVGDELVLELSFWEKMGALHASPRIPADSVEKIEFFDELWGSDTLRGVRAPGTALPYVVLLGTLRGLKYRDFVAMKGRGEGVVLTLKSGPFARWIFTLKQPKADFQDFGGAQGL</sequence>
<organism evidence="1 2">
    <name type="scientific">Candidatus Planktophila sulfonica</name>
    <dbReference type="NCBI Taxonomy" id="1884904"/>
    <lineage>
        <taxon>Bacteria</taxon>
        <taxon>Bacillati</taxon>
        <taxon>Actinomycetota</taxon>
        <taxon>Actinomycetes</taxon>
        <taxon>Candidatus Nanopelagicales</taxon>
        <taxon>Candidatus Nanopelagicaceae</taxon>
        <taxon>Candidatus Planktophila</taxon>
    </lineage>
</organism>
<dbReference type="KEGG" id="psuf:A1sIA56_05625"/>
<dbReference type="Proteomes" id="UP000217215">
    <property type="component" value="Chromosome"/>
</dbReference>
<evidence type="ECO:0000313" key="1">
    <source>
        <dbReference type="EMBL" id="ASY16367.1"/>
    </source>
</evidence>
<name>A0A249KHV8_9ACTN</name>
<dbReference type="EMBL" id="CP016773">
    <property type="protein sequence ID" value="ASY16367.1"/>
    <property type="molecule type" value="Genomic_DNA"/>
</dbReference>
<dbReference type="RefSeq" id="WP_095673930.1">
    <property type="nucleotide sequence ID" value="NZ_CP016773.1"/>
</dbReference>
<keyword evidence="2" id="KW-1185">Reference proteome</keyword>
<dbReference type="AlphaFoldDB" id="A0A249KHV8"/>
<dbReference type="OrthoDB" id="530515at2"/>
<proteinExistence type="predicted"/>
<accession>A0A249KHV8</accession>
<protein>
    <submittedName>
        <fullName evidence="1">Uncharacterized protein</fullName>
    </submittedName>
</protein>